<feature type="transmembrane region" description="Helical" evidence="2">
    <location>
        <begin position="83"/>
        <end position="110"/>
    </location>
</feature>
<sequence>MTQNYEPGSEQYPSGQSDQGYGWQHPPGYPVPPQNPEGQSASTTSLVLGIIGLFTFGIILGPLAIYFAVKAERNGVSATPGKVIGWIVTILHGLGILIGIIAMIFVIAAASSSLSNAALLLL</sequence>
<dbReference type="Proteomes" id="UP001501461">
    <property type="component" value="Unassembled WGS sequence"/>
</dbReference>
<accession>A0ABP5FU16</accession>
<dbReference type="RefSeq" id="WP_343956495.1">
    <property type="nucleotide sequence ID" value="NZ_BAAAMN010000016.1"/>
</dbReference>
<keyword evidence="2" id="KW-1133">Transmembrane helix</keyword>
<dbReference type="EMBL" id="BAAAMN010000016">
    <property type="protein sequence ID" value="GAA2031653.1"/>
    <property type="molecule type" value="Genomic_DNA"/>
</dbReference>
<name>A0ABP5FU16_9MICC</name>
<feature type="region of interest" description="Disordered" evidence="1">
    <location>
        <begin position="1"/>
        <end position="41"/>
    </location>
</feature>
<feature type="compositionally biased region" description="Polar residues" evidence="1">
    <location>
        <begin position="1"/>
        <end position="19"/>
    </location>
</feature>
<evidence type="ECO:0000313" key="3">
    <source>
        <dbReference type="EMBL" id="GAA2031653.1"/>
    </source>
</evidence>
<evidence type="ECO:0000313" key="4">
    <source>
        <dbReference type="Proteomes" id="UP001501461"/>
    </source>
</evidence>
<evidence type="ECO:0008006" key="5">
    <source>
        <dbReference type="Google" id="ProtNLM"/>
    </source>
</evidence>
<protein>
    <recommendedName>
        <fullName evidence="5">DUF4190 domain-containing protein</fullName>
    </recommendedName>
</protein>
<proteinExistence type="predicted"/>
<evidence type="ECO:0000256" key="1">
    <source>
        <dbReference type="SAM" id="MobiDB-lite"/>
    </source>
</evidence>
<reference evidence="4" key="1">
    <citation type="journal article" date="2019" name="Int. J. Syst. Evol. Microbiol.">
        <title>The Global Catalogue of Microorganisms (GCM) 10K type strain sequencing project: providing services to taxonomists for standard genome sequencing and annotation.</title>
        <authorList>
            <consortium name="The Broad Institute Genomics Platform"/>
            <consortium name="The Broad Institute Genome Sequencing Center for Infectious Disease"/>
            <person name="Wu L."/>
            <person name="Ma J."/>
        </authorList>
    </citation>
    <scope>NUCLEOTIDE SEQUENCE [LARGE SCALE GENOMIC DNA]</scope>
    <source>
        <strain evidence="4">JCM 13595</strain>
    </source>
</reference>
<comment type="caution">
    <text evidence="3">The sequence shown here is derived from an EMBL/GenBank/DDBJ whole genome shotgun (WGS) entry which is preliminary data.</text>
</comment>
<evidence type="ECO:0000256" key="2">
    <source>
        <dbReference type="SAM" id="Phobius"/>
    </source>
</evidence>
<keyword evidence="4" id="KW-1185">Reference proteome</keyword>
<keyword evidence="2" id="KW-0472">Membrane</keyword>
<keyword evidence="2" id="KW-0812">Transmembrane</keyword>
<gene>
    <name evidence="3" type="ORF">GCM10009720_09850</name>
</gene>
<feature type="transmembrane region" description="Helical" evidence="2">
    <location>
        <begin position="46"/>
        <end position="71"/>
    </location>
</feature>
<organism evidence="3 4">
    <name type="scientific">Yaniella flava</name>
    <dbReference type="NCBI Taxonomy" id="287930"/>
    <lineage>
        <taxon>Bacteria</taxon>
        <taxon>Bacillati</taxon>
        <taxon>Actinomycetota</taxon>
        <taxon>Actinomycetes</taxon>
        <taxon>Micrococcales</taxon>
        <taxon>Micrococcaceae</taxon>
        <taxon>Yaniella</taxon>
    </lineage>
</organism>